<dbReference type="SUPFAM" id="SSF48008">
    <property type="entry name" value="GntR ligand-binding domain-like"/>
    <property type="match status" value="1"/>
</dbReference>
<protein>
    <submittedName>
        <fullName evidence="5">HTH-type transcriptional repressor RspR</fullName>
    </submittedName>
</protein>
<dbReference type="SMART" id="SM00345">
    <property type="entry name" value="HTH_GNTR"/>
    <property type="match status" value="1"/>
</dbReference>
<dbReference type="Pfam" id="PF07729">
    <property type="entry name" value="FCD"/>
    <property type="match status" value="1"/>
</dbReference>
<organism evidence="5 6">
    <name type="scientific">Pseudoneobacillus rhizosphaerae</name>
    <dbReference type="NCBI Taxonomy" id="2880968"/>
    <lineage>
        <taxon>Bacteria</taxon>
        <taxon>Bacillati</taxon>
        <taxon>Bacillota</taxon>
        <taxon>Bacilli</taxon>
        <taxon>Bacillales</taxon>
        <taxon>Bacillaceae</taxon>
        <taxon>Pseudoneobacillus</taxon>
    </lineage>
</organism>
<feature type="domain" description="HTH gntR-type" evidence="4">
    <location>
        <begin position="9"/>
        <end position="76"/>
    </location>
</feature>
<dbReference type="Gene3D" id="1.10.10.10">
    <property type="entry name" value="Winged helix-like DNA-binding domain superfamily/Winged helix DNA-binding domain"/>
    <property type="match status" value="1"/>
</dbReference>
<dbReference type="RefSeq" id="WP_230497653.1">
    <property type="nucleotide sequence ID" value="NZ_CAKJTG010000019.1"/>
</dbReference>
<evidence type="ECO:0000256" key="3">
    <source>
        <dbReference type="ARBA" id="ARBA00023163"/>
    </source>
</evidence>
<dbReference type="AlphaFoldDB" id="A0A9C7GBR7"/>
<comment type="caution">
    <text evidence="5">The sequence shown here is derived from an EMBL/GenBank/DDBJ whole genome shotgun (WGS) entry which is preliminary data.</text>
</comment>
<dbReference type="EMBL" id="CAKJTG010000019">
    <property type="protein sequence ID" value="CAG9609418.1"/>
    <property type="molecule type" value="Genomic_DNA"/>
</dbReference>
<dbReference type="InterPro" id="IPR000524">
    <property type="entry name" value="Tscrpt_reg_HTH_GntR"/>
</dbReference>
<evidence type="ECO:0000256" key="1">
    <source>
        <dbReference type="ARBA" id="ARBA00023015"/>
    </source>
</evidence>
<dbReference type="SUPFAM" id="SSF46785">
    <property type="entry name" value="Winged helix' DNA-binding domain"/>
    <property type="match status" value="1"/>
</dbReference>
<keyword evidence="3" id="KW-0804">Transcription</keyword>
<dbReference type="PROSITE" id="PS50949">
    <property type="entry name" value="HTH_GNTR"/>
    <property type="match status" value="1"/>
</dbReference>
<dbReference type="InterPro" id="IPR008920">
    <property type="entry name" value="TF_FadR/GntR_C"/>
</dbReference>
<reference evidence="5" key="1">
    <citation type="submission" date="2021-10" db="EMBL/GenBank/DDBJ databases">
        <authorList>
            <person name="Criscuolo A."/>
        </authorList>
    </citation>
    <scope>NUCLEOTIDE SEQUENCE</scope>
    <source>
        <strain evidence="5">CIP111885</strain>
    </source>
</reference>
<dbReference type="GO" id="GO:0003700">
    <property type="term" value="F:DNA-binding transcription factor activity"/>
    <property type="evidence" value="ECO:0007669"/>
    <property type="project" value="InterPro"/>
</dbReference>
<dbReference type="SMART" id="SM00895">
    <property type="entry name" value="FCD"/>
    <property type="match status" value="1"/>
</dbReference>
<dbReference type="Proteomes" id="UP000789845">
    <property type="component" value="Unassembled WGS sequence"/>
</dbReference>
<dbReference type="PANTHER" id="PTHR43537">
    <property type="entry name" value="TRANSCRIPTIONAL REGULATOR, GNTR FAMILY"/>
    <property type="match status" value="1"/>
</dbReference>
<name>A0A9C7GBR7_9BACI</name>
<keyword evidence="2" id="KW-0238">DNA-binding</keyword>
<dbReference type="InterPro" id="IPR011711">
    <property type="entry name" value="GntR_C"/>
</dbReference>
<keyword evidence="6" id="KW-1185">Reference proteome</keyword>
<dbReference type="Pfam" id="PF00392">
    <property type="entry name" value="GntR"/>
    <property type="match status" value="1"/>
</dbReference>
<evidence type="ECO:0000259" key="4">
    <source>
        <dbReference type="PROSITE" id="PS50949"/>
    </source>
</evidence>
<evidence type="ECO:0000313" key="6">
    <source>
        <dbReference type="Proteomes" id="UP000789845"/>
    </source>
</evidence>
<dbReference type="PANTHER" id="PTHR43537:SF24">
    <property type="entry name" value="GLUCONATE OPERON TRANSCRIPTIONAL REPRESSOR"/>
    <property type="match status" value="1"/>
</dbReference>
<sequence>MNLKKPNKTFLKDQAYEKIKKLIVNGDLVPGEFLSEGFLSEQLEMSRTPIRSALQRLELDGILRIHPKQGIYICDISVKQINEVYEIRMALESFALRKLSKNIKKQQLVELHDILIKQYEYVKSEDTNLSLEYDMMFHLKLMEFIENEQMLEMFKSIRDKLKFYGNEVLKKKEIRLRQTYEEHLSILEELEKGNAEEVVQKIEEHLQNGRRTLLES</sequence>
<dbReference type="GO" id="GO:0003677">
    <property type="term" value="F:DNA binding"/>
    <property type="evidence" value="ECO:0007669"/>
    <property type="project" value="UniProtKB-KW"/>
</dbReference>
<dbReference type="CDD" id="cd07377">
    <property type="entry name" value="WHTH_GntR"/>
    <property type="match status" value="1"/>
</dbReference>
<dbReference type="InterPro" id="IPR036390">
    <property type="entry name" value="WH_DNA-bd_sf"/>
</dbReference>
<gene>
    <name evidence="5" type="primary">rspR_2</name>
    <name evidence="5" type="ORF">NEOCIP111885_03160</name>
</gene>
<dbReference type="Gene3D" id="1.20.120.530">
    <property type="entry name" value="GntR ligand-binding domain-like"/>
    <property type="match status" value="1"/>
</dbReference>
<evidence type="ECO:0000313" key="5">
    <source>
        <dbReference type="EMBL" id="CAG9609418.1"/>
    </source>
</evidence>
<dbReference type="InterPro" id="IPR036388">
    <property type="entry name" value="WH-like_DNA-bd_sf"/>
</dbReference>
<proteinExistence type="predicted"/>
<keyword evidence="1" id="KW-0805">Transcription regulation</keyword>
<accession>A0A9C7GBR7</accession>
<evidence type="ECO:0000256" key="2">
    <source>
        <dbReference type="ARBA" id="ARBA00023125"/>
    </source>
</evidence>